<dbReference type="EMBL" id="CM037617">
    <property type="protein sequence ID" value="KAH8004230.1"/>
    <property type="molecule type" value="Genomic_DNA"/>
</dbReference>
<keyword evidence="2" id="KW-1185">Reference proteome</keyword>
<proteinExistence type="predicted"/>
<gene>
    <name evidence="1" type="ORF">K3G42_005771</name>
</gene>
<comment type="caution">
    <text evidence="1">The sequence shown here is derived from an EMBL/GenBank/DDBJ whole genome shotgun (WGS) entry which is preliminary data.</text>
</comment>
<protein>
    <submittedName>
        <fullName evidence="1">Uncharacterized protein</fullName>
    </submittedName>
</protein>
<name>A0ACB8FFC9_9SAUR</name>
<sequence>MPCPTALQTQSGLGLQLGLSLAQQESWERRRESGLNLTDVVTSLPELTIEFPEIPRAALFNCKQHSDVIKNIFLLLPPADTITSSLASGLKRSLLRGPFQNWSEVVFWGGRGPN</sequence>
<accession>A0ACB8FFC9</accession>
<evidence type="ECO:0000313" key="2">
    <source>
        <dbReference type="Proteomes" id="UP000827872"/>
    </source>
</evidence>
<evidence type="ECO:0000313" key="1">
    <source>
        <dbReference type="EMBL" id="KAH8004230.1"/>
    </source>
</evidence>
<organism evidence="1 2">
    <name type="scientific">Sphaerodactylus townsendi</name>
    <dbReference type="NCBI Taxonomy" id="933632"/>
    <lineage>
        <taxon>Eukaryota</taxon>
        <taxon>Metazoa</taxon>
        <taxon>Chordata</taxon>
        <taxon>Craniata</taxon>
        <taxon>Vertebrata</taxon>
        <taxon>Euteleostomi</taxon>
        <taxon>Lepidosauria</taxon>
        <taxon>Squamata</taxon>
        <taxon>Bifurcata</taxon>
        <taxon>Gekkota</taxon>
        <taxon>Sphaerodactylidae</taxon>
        <taxon>Sphaerodactylus</taxon>
    </lineage>
</organism>
<reference evidence="1" key="1">
    <citation type="submission" date="2021-08" db="EMBL/GenBank/DDBJ databases">
        <title>The first chromosome-level gecko genome reveals the dynamic sex chromosomes of Neotropical dwarf geckos (Sphaerodactylidae: Sphaerodactylus).</title>
        <authorList>
            <person name="Pinto B.J."/>
            <person name="Keating S.E."/>
            <person name="Gamble T."/>
        </authorList>
    </citation>
    <scope>NUCLEOTIDE SEQUENCE</scope>
    <source>
        <strain evidence="1">TG3544</strain>
    </source>
</reference>
<dbReference type="Proteomes" id="UP000827872">
    <property type="component" value="Linkage Group LG04"/>
</dbReference>